<dbReference type="EMBL" id="JAEUAW010000004">
    <property type="protein sequence ID" value="MBW9093532.1"/>
    <property type="molecule type" value="Genomic_DNA"/>
</dbReference>
<keyword evidence="2" id="KW-0012">Acyltransferase</keyword>
<gene>
    <name evidence="4" type="ORF">JNB62_07555</name>
</gene>
<evidence type="ECO:0000313" key="5">
    <source>
        <dbReference type="Proteomes" id="UP001196843"/>
    </source>
</evidence>
<evidence type="ECO:0000313" key="4">
    <source>
        <dbReference type="EMBL" id="MBW9093532.1"/>
    </source>
</evidence>
<dbReference type="InterPro" id="IPR016181">
    <property type="entry name" value="Acyl_CoA_acyltransferase"/>
</dbReference>
<reference evidence="4 5" key="1">
    <citation type="journal article" date="2021" name="MBio">
        <title>Poor Competitiveness of Bradyrhizobium in Pigeon Pea Root Colonization in Indian Soils.</title>
        <authorList>
            <person name="Chalasani D."/>
            <person name="Basu A."/>
            <person name="Pullabhotla S.V.S.R.N."/>
            <person name="Jorrin B."/>
            <person name="Neal A.L."/>
            <person name="Poole P.S."/>
            <person name="Podile A.R."/>
            <person name="Tkacz A."/>
        </authorList>
    </citation>
    <scope>NUCLEOTIDE SEQUENCE [LARGE SCALE GENOMIC DNA]</scope>
    <source>
        <strain evidence="4 5">HU14</strain>
    </source>
</reference>
<dbReference type="Pfam" id="PF00583">
    <property type="entry name" value="Acetyltransf_1"/>
    <property type="match status" value="1"/>
</dbReference>
<keyword evidence="5" id="KW-1185">Reference proteome</keyword>
<keyword evidence="1" id="KW-0808">Transferase</keyword>
<dbReference type="Proteomes" id="UP001196843">
    <property type="component" value="Unassembled WGS sequence"/>
</dbReference>
<proteinExistence type="predicted"/>
<organism evidence="4 5">
    <name type="scientific">Microbacterium jejuense</name>
    <dbReference type="NCBI Taxonomy" id="1263637"/>
    <lineage>
        <taxon>Bacteria</taxon>
        <taxon>Bacillati</taxon>
        <taxon>Actinomycetota</taxon>
        <taxon>Actinomycetes</taxon>
        <taxon>Micrococcales</taxon>
        <taxon>Microbacteriaceae</taxon>
        <taxon>Microbacterium</taxon>
    </lineage>
</organism>
<evidence type="ECO:0000256" key="2">
    <source>
        <dbReference type="ARBA" id="ARBA00023315"/>
    </source>
</evidence>
<evidence type="ECO:0000256" key="1">
    <source>
        <dbReference type="ARBA" id="ARBA00022679"/>
    </source>
</evidence>
<evidence type="ECO:0000259" key="3">
    <source>
        <dbReference type="PROSITE" id="PS51186"/>
    </source>
</evidence>
<dbReference type="PANTHER" id="PTHR43877">
    <property type="entry name" value="AMINOALKYLPHOSPHONATE N-ACETYLTRANSFERASE-RELATED-RELATED"/>
    <property type="match status" value="1"/>
</dbReference>
<dbReference type="PANTHER" id="PTHR43877:SF2">
    <property type="entry name" value="AMINOALKYLPHOSPHONATE N-ACETYLTRANSFERASE-RELATED"/>
    <property type="match status" value="1"/>
</dbReference>
<dbReference type="SUPFAM" id="SSF55729">
    <property type="entry name" value="Acyl-CoA N-acyltransferases (Nat)"/>
    <property type="match status" value="1"/>
</dbReference>
<sequence length="158" mass="17488">MADVEIRIARDDELEEVVRLRWLWTTERGAQAETDEEAFVRGAAAWARAHRETHVPHVAIDPDGTVVGMAWLALTPRVASTHSLDRWSGDLQSCYVLPERRDTGIGGRLVEAVLATARERGAEHVTVHTSPGSIRMYARHGFQPNDRLLWADGSLAGG</sequence>
<dbReference type="Gene3D" id="3.40.630.30">
    <property type="match status" value="1"/>
</dbReference>
<protein>
    <submittedName>
        <fullName evidence="4">GNAT family N-acetyltransferase</fullName>
    </submittedName>
</protein>
<name>A0ABS7HKT3_9MICO</name>
<comment type="caution">
    <text evidence="4">The sequence shown here is derived from an EMBL/GenBank/DDBJ whole genome shotgun (WGS) entry which is preliminary data.</text>
</comment>
<dbReference type="RefSeq" id="WP_220300241.1">
    <property type="nucleotide sequence ID" value="NZ_JAEUAW010000004.1"/>
</dbReference>
<dbReference type="InterPro" id="IPR000182">
    <property type="entry name" value="GNAT_dom"/>
</dbReference>
<dbReference type="PROSITE" id="PS51186">
    <property type="entry name" value="GNAT"/>
    <property type="match status" value="1"/>
</dbReference>
<dbReference type="InterPro" id="IPR050832">
    <property type="entry name" value="Bact_Acetyltransf"/>
</dbReference>
<feature type="domain" description="N-acetyltransferase" evidence="3">
    <location>
        <begin position="4"/>
        <end position="158"/>
    </location>
</feature>
<accession>A0ABS7HKT3</accession>
<dbReference type="CDD" id="cd04301">
    <property type="entry name" value="NAT_SF"/>
    <property type="match status" value="1"/>
</dbReference>